<reference evidence="1 2" key="1">
    <citation type="journal article" date="2016" name="Int. J. Syst. Evol. Microbiol.">
        <title>Paenibacillus damxungensis sp. nov., isolated from raw yak (Bos grunniens) milk.</title>
        <authorList>
            <person name="Wu Z."/>
            <person name="Gao C."/>
            <person name="Han J."/>
            <person name="Liu Z."/>
        </authorList>
    </citation>
    <scope>NUCLEOTIDE SEQUENCE [LARGE SCALE GENOMIC DNA]</scope>
    <source>
        <strain evidence="1 2">BD3526</strain>
        <plasmid evidence="1 2">unnamed1</plasmid>
    </source>
</reference>
<dbReference type="EMBL" id="CP021170">
    <property type="protein sequence ID" value="ARR10713.1"/>
    <property type="molecule type" value="Genomic_DNA"/>
</dbReference>
<dbReference type="AlphaFoldDB" id="A0A1X9T454"/>
<keyword evidence="2" id="KW-1185">Reference proteome</keyword>
<evidence type="ECO:0000313" key="2">
    <source>
        <dbReference type="Proteomes" id="UP000078148"/>
    </source>
</evidence>
<proteinExistence type="predicted"/>
<organism evidence="1 2">
    <name type="scientific">Paenibacillus bovis</name>
    <dbReference type="NCBI Taxonomy" id="1616788"/>
    <lineage>
        <taxon>Bacteria</taxon>
        <taxon>Bacillati</taxon>
        <taxon>Bacillota</taxon>
        <taxon>Bacilli</taxon>
        <taxon>Bacillales</taxon>
        <taxon>Paenibacillaceae</taxon>
        <taxon>Paenibacillus</taxon>
    </lineage>
</organism>
<dbReference type="Proteomes" id="UP000078148">
    <property type="component" value="Plasmid unnamed1"/>
</dbReference>
<name>A0A1X9T454_9BACL</name>
<sequence>MITDTSCSIIERFITRFWIQKERPEPGQMVFGILAGPDNQMYYAGARDIYPDAASFERLCEAMGALTIHPALSAWSQYAATSHPERSPQIKLCFKPTRYAIPVWCSPIQHKPQL</sequence>
<keyword evidence="1" id="KW-0614">Plasmid</keyword>
<geneLocation type="plasmid" evidence="1 2">
    <name>unnamed1</name>
</geneLocation>
<protein>
    <submittedName>
        <fullName evidence="1">Uncharacterized protein</fullName>
    </submittedName>
</protein>
<evidence type="ECO:0000313" key="1">
    <source>
        <dbReference type="EMBL" id="ARR10713.1"/>
    </source>
</evidence>
<accession>A0A1X9T454</accession>
<dbReference type="KEGG" id="pbv:AR543_p0105"/>
<gene>
    <name evidence="1" type="ORF">AR543_p0105</name>
</gene>